<accession>A0A2W0HI91</accession>
<dbReference type="SUPFAM" id="SSF141259">
    <property type="entry name" value="CarD-like"/>
    <property type="match status" value="1"/>
</dbReference>
<proteinExistence type="predicted"/>
<feature type="domain" description="CarD-like/TRCF RNAP-interacting" evidence="1">
    <location>
        <begin position="1"/>
        <end position="111"/>
    </location>
</feature>
<evidence type="ECO:0000259" key="1">
    <source>
        <dbReference type="SMART" id="SM01058"/>
    </source>
</evidence>
<dbReference type="EMBL" id="PDOF01000002">
    <property type="protein sequence ID" value="PYZ96692.1"/>
    <property type="molecule type" value="Genomic_DNA"/>
</dbReference>
<dbReference type="InterPro" id="IPR042215">
    <property type="entry name" value="CarD-like_C"/>
</dbReference>
<dbReference type="AlphaFoldDB" id="A0A2W0HI91"/>
<comment type="caution">
    <text evidence="2">The sequence shown here is derived from an EMBL/GenBank/DDBJ whole genome shotgun (WGS) entry which is preliminary data.</text>
</comment>
<dbReference type="InterPro" id="IPR003711">
    <property type="entry name" value="CarD-like/TRCF_RID"/>
</dbReference>
<dbReference type="PANTHER" id="PTHR38447:SF1">
    <property type="entry name" value="RNA POLYMERASE-BINDING TRANSCRIPTION FACTOR CARD"/>
    <property type="match status" value="1"/>
</dbReference>
<sequence length="153" mass="17558">MFEIGDKIVYPMHGAGTIKAIEEKELAGQTQEYYVINMKIGDMQVMIPASKIVSSCIRPITDIRALKQLIHNFHHGESDEVLPWKQRYKVNSEKIKTGEIQDCAEVVRDLLRMNKEKTLNSSEKKMLDHAYKFLNSELESIKGITDNQIKSFS</sequence>
<name>A0A2W0HI91_9BACI</name>
<dbReference type="Proteomes" id="UP000248066">
    <property type="component" value="Unassembled WGS sequence"/>
</dbReference>
<dbReference type="OrthoDB" id="9786074at2"/>
<protein>
    <submittedName>
        <fullName evidence="2">Transcription factor YdeB</fullName>
    </submittedName>
</protein>
<evidence type="ECO:0000313" key="2">
    <source>
        <dbReference type="EMBL" id="PYZ96692.1"/>
    </source>
</evidence>
<dbReference type="Gene3D" id="2.40.10.170">
    <property type="match status" value="1"/>
</dbReference>
<reference evidence="2 3" key="1">
    <citation type="submission" date="2017-10" db="EMBL/GenBank/DDBJ databases">
        <title>Bacillus sp. nov., a halophilic bacterium isolated from a Yangshapao Lake.</title>
        <authorList>
            <person name="Wang H."/>
        </authorList>
    </citation>
    <scope>NUCLEOTIDE SEQUENCE [LARGE SCALE GENOMIC DNA]</scope>
    <source>
        <strain evidence="2 3">YSP-3</strain>
    </source>
</reference>
<dbReference type="Gene3D" id="1.20.58.1290">
    <property type="entry name" value="CarD-like, C-terminal domain"/>
    <property type="match status" value="1"/>
</dbReference>
<keyword evidence="3" id="KW-1185">Reference proteome</keyword>
<dbReference type="PANTHER" id="PTHR38447">
    <property type="entry name" value="TRANSCRIPTION FACTOR YDEB-RELATED"/>
    <property type="match status" value="1"/>
</dbReference>
<dbReference type="Pfam" id="PF02559">
    <property type="entry name" value="CarD_TRCF_RID"/>
    <property type="match status" value="1"/>
</dbReference>
<dbReference type="SMART" id="SM01058">
    <property type="entry name" value="CarD_TRCF"/>
    <property type="match status" value="1"/>
</dbReference>
<dbReference type="InterPro" id="IPR036101">
    <property type="entry name" value="CarD-like/TRCF_RID_sf"/>
</dbReference>
<dbReference type="Pfam" id="PF21095">
    <property type="entry name" value="CarD_C"/>
    <property type="match status" value="1"/>
</dbReference>
<dbReference type="GO" id="GO:0009303">
    <property type="term" value="P:rRNA transcription"/>
    <property type="evidence" value="ECO:0007669"/>
    <property type="project" value="TreeGrafter"/>
</dbReference>
<gene>
    <name evidence="2" type="ORF">CR205_13415</name>
</gene>
<evidence type="ECO:0000313" key="3">
    <source>
        <dbReference type="Proteomes" id="UP000248066"/>
    </source>
</evidence>
<dbReference type="RefSeq" id="WP_110520629.1">
    <property type="nucleotide sequence ID" value="NZ_PDOF01000002.1"/>
</dbReference>
<dbReference type="InterPro" id="IPR052531">
    <property type="entry name" value="CarD-like_regulator"/>
</dbReference>
<dbReference type="InterPro" id="IPR048792">
    <property type="entry name" value="CarD_C"/>
</dbReference>
<organism evidence="2 3">
    <name type="scientific">Alteribacter lacisalsi</name>
    <dbReference type="NCBI Taxonomy" id="2045244"/>
    <lineage>
        <taxon>Bacteria</taxon>
        <taxon>Bacillati</taxon>
        <taxon>Bacillota</taxon>
        <taxon>Bacilli</taxon>
        <taxon>Bacillales</taxon>
        <taxon>Bacillaceae</taxon>
        <taxon>Alteribacter</taxon>
    </lineage>
</organism>